<keyword evidence="3" id="KW-1133">Transmembrane helix</keyword>
<name>A0A6G9XZ81_NOCBR</name>
<keyword evidence="3" id="KW-0472">Membrane</keyword>
<proteinExistence type="predicted"/>
<feature type="domain" description="DUF4352" evidence="4">
    <location>
        <begin position="90"/>
        <end position="208"/>
    </location>
</feature>
<keyword evidence="3" id="KW-0812">Transmembrane</keyword>
<evidence type="ECO:0000256" key="1">
    <source>
        <dbReference type="ARBA" id="ARBA00022729"/>
    </source>
</evidence>
<keyword evidence="1" id="KW-0732">Signal</keyword>
<dbReference type="Gene3D" id="2.60.40.1240">
    <property type="match status" value="1"/>
</dbReference>
<evidence type="ECO:0000256" key="2">
    <source>
        <dbReference type="SAM" id="MobiDB-lite"/>
    </source>
</evidence>
<dbReference type="Pfam" id="PF11611">
    <property type="entry name" value="DUF4352"/>
    <property type="match status" value="1"/>
</dbReference>
<evidence type="ECO:0000256" key="3">
    <source>
        <dbReference type="SAM" id="Phobius"/>
    </source>
</evidence>
<evidence type="ECO:0000313" key="6">
    <source>
        <dbReference type="Proteomes" id="UP000501705"/>
    </source>
</evidence>
<protein>
    <submittedName>
        <fullName evidence="5">DUF4352 domain-containing protein</fullName>
    </submittedName>
</protein>
<evidence type="ECO:0000313" key="5">
    <source>
        <dbReference type="EMBL" id="QIS06234.1"/>
    </source>
</evidence>
<gene>
    <name evidence="5" type="ORF">F5X71_31530</name>
</gene>
<sequence>MSYPPPIGPPAYGSPHGFPWPGPPGPQRKRAIWPWIVLGAVLLLCGGPGLIGGFIPRDSSLSTSGSHDAAPVSAHSAEAGALEDGIAPAGSEVRDGQFAFVVTGVEPAVASVGSGFSEVRARGEFVLIRVNVTNAGREPRSYYDDNQKLLDNQGREFASDSSAGRRVNDDVDGTLNPGFTISVAVVFDVPPGTTPFAVELHDSMWSNGVKVALE</sequence>
<feature type="transmembrane region" description="Helical" evidence="3">
    <location>
        <begin position="32"/>
        <end position="55"/>
    </location>
</feature>
<accession>A0A6G9XZ81</accession>
<reference evidence="5 6" key="1">
    <citation type="journal article" date="2019" name="ACS Chem. Biol.">
        <title>Identification and Mobilization of a Cryptic Antibiotic Biosynthesis Gene Locus from a Human-Pathogenic Nocardia Isolate.</title>
        <authorList>
            <person name="Herisse M."/>
            <person name="Ishida K."/>
            <person name="Porter J.L."/>
            <person name="Howden B."/>
            <person name="Hertweck C."/>
            <person name="Stinear T.P."/>
            <person name="Pidot S.J."/>
        </authorList>
    </citation>
    <scope>NUCLEOTIDE SEQUENCE [LARGE SCALE GENOMIC DNA]</scope>
    <source>
        <strain evidence="5 6">AUSMDU00024985</strain>
    </source>
</reference>
<organism evidence="5 6">
    <name type="scientific">Nocardia brasiliensis</name>
    <dbReference type="NCBI Taxonomy" id="37326"/>
    <lineage>
        <taxon>Bacteria</taxon>
        <taxon>Bacillati</taxon>
        <taxon>Actinomycetota</taxon>
        <taxon>Actinomycetes</taxon>
        <taxon>Mycobacteriales</taxon>
        <taxon>Nocardiaceae</taxon>
        <taxon>Nocardia</taxon>
    </lineage>
</organism>
<dbReference type="AlphaFoldDB" id="A0A6G9XZ81"/>
<dbReference type="InterPro" id="IPR029051">
    <property type="entry name" value="DUF4352"/>
</dbReference>
<dbReference type="EMBL" id="CP046171">
    <property type="protein sequence ID" value="QIS06234.1"/>
    <property type="molecule type" value="Genomic_DNA"/>
</dbReference>
<evidence type="ECO:0000259" key="4">
    <source>
        <dbReference type="Pfam" id="PF11611"/>
    </source>
</evidence>
<dbReference type="InterPro" id="IPR029050">
    <property type="entry name" value="Immunoprotect_excell_Ig-like"/>
</dbReference>
<feature type="region of interest" description="Disordered" evidence="2">
    <location>
        <begin position="1"/>
        <end position="23"/>
    </location>
</feature>
<dbReference type="Proteomes" id="UP000501705">
    <property type="component" value="Chromosome"/>
</dbReference>